<name>A0ABP7HN23_9PSEU</name>
<keyword evidence="2" id="KW-1185">Reference proteome</keyword>
<dbReference type="RefSeq" id="WP_237340011.1">
    <property type="nucleotide sequence ID" value="NZ_BAABCM010000001.1"/>
</dbReference>
<dbReference type="EMBL" id="BAABCM010000001">
    <property type="protein sequence ID" value="GAA3794900.1"/>
    <property type="molecule type" value="Genomic_DNA"/>
</dbReference>
<comment type="caution">
    <text evidence="1">The sequence shown here is derived from an EMBL/GenBank/DDBJ whole genome shotgun (WGS) entry which is preliminary data.</text>
</comment>
<evidence type="ECO:0000313" key="2">
    <source>
        <dbReference type="Proteomes" id="UP001501624"/>
    </source>
</evidence>
<accession>A0ABP7HN23</accession>
<organism evidence="1 2">
    <name type="scientific">Amycolatopsis tucumanensis</name>
    <dbReference type="NCBI Taxonomy" id="401106"/>
    <lineage>
        <taxon>Bacteria</taxon>
        <taxon>Bacillati</taxon>
        <taxon>Actinomycetota</taxon>
        <taxon>Actinomycetes</taxon>
        <taxon>Pseudonocardiales</taxon>
        <taxon>Pseudonocardiaceae</taxon>
        <taxon>Amycolatopsis</taxon>
    </lineage>
</organism>
<protein>
    <submittedName>
        <fullName evidence="1">Uncharacterized protein</fullName>
    </submittedName>
</protein>
<sequence>MSSPVTTAKPAPDRYPDLADRRLAATMTAEDHAEDRGLDPFERTTCRTHRRWLHQCVASPQHVVVITGHRWCRDCACALTVLVDELTGDVRLTCPRCRTTPDNRVTRQLVRACRGSLAAAAEGRDRTRTP</sequence>
<gene>
    <name evidence="1" type="ORF">GCM10022380_09850</name>
</gene>
<evidence type="ECO:0000313" key="1">
    <source>
        <dbReference type="EMBL" id="GAA3794900.1"/>
    </source>
</evidence>
<dbReference type="Proteomes" id="UP001501624">
    <property type="component" value="Unassembled WGS sequence"/>
</dbReference>
<reference evidence="2" key="1">
    <citation type="journal article" date="2019" name="Int. J. Syst. Evol. Microbiol.">
        <title>The Global Catalogue of Microorganisms (GCM) 10K type strain sequencing project: providing services to taxonomists for standard genome sequencing and annotation.</title>
        <authorList>
            <consortium name="The Broad Institute Genomics Platform"/>
            <consortium name="The Broad Institute Genome Sequencing Center for Infectious Disease"/>
            <person name="Wu L."/>
            <person name="Ma J."/>
        </authorList>
    </citation>
    <scope>NUCLEOTIDE SEQUENCE [LARGE SCALE GENOMIC DNA]</scope>
    <source>
        <strain evidence="2">JCM 17017</strain>
    </source>
</reference>
<proteinExistence type="predicted"/>